<gene>
    <name evidence="3" type="ORF">FB467_0707</name>
</gene>
<feature type="signal peptide" evidence="1">
    <location>
        <begin position="1"/>
        <end position="20"/>
    </location>
</feature>
<reference evidence="3 4" key="1">
    <citation type="submission" date="2019-06" db="EMBL/GenBank/DDBJ databases">
        <title>Sequencing the genomes of 1000 actinobacteria strains.</title>
        <authorList>
            <person name="Klenk H.-P."/>
        </authorList>
    </citation>
    <scope>NUCLEOTIDE SEQUENCE [LARGE SCALE GENOMIC DNA]</scope>
    <source>
        <strain evidence="3 4">DSM 12335</strain>
    </source>
</reference>
<dbReference type="SUPFAM" id="SSF53850">
    <property type="entry name" value="Periplasmic binding protein-like II"/>
    <property type="match status" value="1"/>
</dbReference>
<dbReference type="PROSITE" id="PS51257">
    <property type="entry name" value="PROKAR_LIPOPROTEIN"/>
    <property type="match status" value="1"/>
</dbReference>
<dbReference type="Pfam" id="PF04069">
    <property type="entry name" value="OpuAC"/>
    <property type="match status" value="1"/>
</dbReference>
<dbReference type="InterPro" id="IPR007210">
    <property type="entry name" value="ABC_Gly_betaine_transp_sub-bd"/>
</dbReference>
<keyword evidence="1" id="KW-0732">Signal</keyword>
<comment type="caution">
    <text evidence="3">The sequence shown here is derived from an EMBL/GenBank/DDBJ whole genome shotgun (WGS) entry which is preliminary data.</text>
</comment>
<dbReference type="Proteomes" id="UP000319516">
    <property type="component" value="Unassembled WGS sequence"/>
</dbReference>
<dbReference type="AlphaFoldDB" id="A0A542YNJ4"/>
<accession>A0A542YNJ4</accession>
<organism evidence="3 4">
    <name type="scientific">Ornithinicoccus hortensis</name>
    <dbReference type="NCBI Taxonomy" id="82346"/>
    <lineage>
        <taxon>Bacteria</taxon>
        <taxon>Bacillati</taxon>
        <taxon>Actinomycetota</taxon>
        <taxon>Actinomycetes</taxon>
        <taxon>Micrococcales</taxon>
        <taxon>Intrasporangiaceae</taxon>
        <taxon>Ornithinicoccus</taxon>
    </lineage>
</organism>
<protein>
    <submittedName>
        <fullName evidence="3">Osmoprotectant transport system substrate-binding protein</fullName>
    </submittedName>
</protein>
<keyword evidence="4" id="KW-1185">Reference proteome</keyword>
<feature type="domain" description="ABC-type glycine betaine transport system substrate-binding" evidence="2">
    <location>
        <begin position="47"/>
        <end position="306"/>
    </location>
</feature>
<dbReference type="OrthoDB" id="9781705at2"/>
<dbReference type="Gene3D" id="3.40.190.10">
    <property type="entry name" value="Periplasmic binding protein-like II"/>
    <property type="match status" value="1"/>
</dbReference>
<evidence type="ECO:0000259" key="2">
    <source>
        <dbReference type="Pfam" id="PF04069"/>
    </source>
</evidence>
<dbReference type="RefSeq" id="WP_141783867.1">
    <property type="nucleotide sequence ID" value="NZ_BAAAIK010000003.1"/>
</dbReference>
<dbReference type="EMBL" id="VFOP01000001">
    <property type="protein sequence ID" value="TQL49631.1"/>
    <property type="molecule type" value="Genomic_DNA"/>
</dbReference>
<evidence type="ECO:0000313" key="3">
    <source>
        <dbReference type="EMBL" id="TQL49631.1"/>
    </source>
</evidence>
<dbReference type="Gene3D" id="3.40.190.120">
    <property type="entry name" value="Osmoprotection protein (prox), domain 2"/>
    <property type="match status" value="1"/>
</dbReference>
<evidence type="ECO:0000313" key="4">
    <source>
        <dbReference type="Proteomes" id="UP000319516"/>
    </source>
</evidence>
<name>A0A542YNJ4_9MICO</name>
<evidence type="ECO:0000256" key="1">
    <source>
        <dbReference type="SAM" id="SignalP"/>
    </source>
</evidence>
<dbReference type="GO" id="GO:0022857">
    <property type="term" value="F:transmembrane transporter activity"/>
    <property type="evidence" value="ECO:0007669"/>
    <property type="project" value="InterPro"/>
</dbReference>
<sequence length="308" mass="31542">MIRKTVVPAGILLAALALTACGGSGDPLDNEQADGDAGSGAAGGEGVAIGSANFPGNVLLAEIYAAALEDAGVEVTKTLNIGNRETYIAGLEDGSIDLIPEYTGALAVYFNPDAEATESDAVYGELQDALPDGLTVLEPSSAEDKDSIVVTSETAEEYSLTAIGDLAPEAPNLVLGGPPEFAERPYGVPGLSEVYGLEFASFRPLAAGSNLTVQSLLNGQVDAANIFTTDPAIAENGLVVLEDPESLFAAQNVVPLITEDALTPEIETALNDVSAALSTEELSGMMSEVVTDGQDPATVARAFVDEHL</sequence>
<dbReference type="CDD" id="cd13606">
    <property type="entry name" value="PBP2_ProX_like"/>
    <property type="match status" value="1"/>
</dbReference>
<dbReference type="GO" id="GO:0043190">
    <property type="term" value="C:ATP-binding cassette (ABC) transporter complex"/>
    <property type="evidence" value="ECO:0007669"/>
    <property type="project" value="InterPro"/>
</dbReference>
<feature type="chain" id="PRO_5039597729" evidence="1">
    <location>
        <begin position="21"/>
        <end position="308"/>
    </location>
</feature>
<proteinExistence type="predicted"/>